<evidence type="ECO:0000256" key="1">
    <source>
        <dbReference type="SAM" id="SignalP"/>
    </source>
</evidence>
<evidence type="ECO:0000313" key="2">
    <source>
        <dbReference type="EMBL" id="KAK6749528.1"/>
    </source>
</evidence>
<accession>A0ABR1DHG3</accession>
<reference evidence="2 3" key="1">
    <citation type="submission" date="2023-08" db="EMBL/GenBank/DDBJ databases">
        <title>A Necator americanus chromosomal reference genome.</title>
        <authorList>
            <person name="Ilik V."/>
            <person name="Petrzelkova K.J."/>
            <person name="Pardy F."/>
            <person name="Fuh T."/>
            <person name="Niatou-Singa F.S."/>
            <person name="Gouil Q."/>
            <person name="Baker L."/>
            <person name="Ritchie M.E."/>
            <person name="Jex A.R."/>
            <person name="Gazzola D."/>
            <person name="Li H."/>
            <person name="Toshio Fujiwara R."/>
            <person name="Zhan B."/>
            <person name="Aroian R.V."/>
            <person name="Pafco B."/>
            <person name="Schwarz E.M."/>
        </authorList>
    </citation>
    <scope>NUCLEOTIDE SEQUENCE [LARGE SCALE GENOMIC DNA]</scope>
    <source>
        <strain evidence="2 3">Aroian</strain>
        <tissue evidence="2">Whole animal</tissue>
    </source>
</reference>
<keyword evidence="3" id="KW-1185">Reference proteome</keyword>
<feature type="signal peptide" evidence="1">
    <location>
        <begin position="1"/>
        <end position="19"/>
    </location>
</feature>
<gene>
    <name evidence="2" type="primary">Necator_chrIV.g15172</name>
    <name evidence="2" type="ORF">RB195_001877</name>
</gene>
<keyword evidence="1" id="KW-0732">Signal</keyword>
<dbReference type="Proteomes" id="UP001303046">
    <property type="component" value="Unassembled WGS sequence"/>
</dbReference>
<protein>
    <submittedName>
        <fullName evidence="2">Uncharacterized protein</fullName>
    </submittedName>
</protein>
<comment type="caution">
    <text evidence="2">The sequence shown here is derived from an EMBL/GenBank/DDBJ whole genome shotgun (WGS) entry which is preliminary data.</text>
</comment>
<proteinExistence type="predicted"/>
<name>A0ABR1DHG3_NECAM</name>
<evidence type="ECO:0000313" key="3">
    <source>
        <dbReference type="Proteomes" id="UP001303046"/>
    </source>
</evidence>
<organism evidence="2 3">
    <name type="scientific">Necator americanus</name>
    <name type="common">Human hookworm</name>
    <dbReference type="NCBI Taxonomy" id="51031"/>
    <lineage>
        <taxon>Eukaryota</taxon>
        <taxon>Metazoa</taxon>
        <taxon>Ecdysozoa</taxon>
        <taxon>Nematoda</taxon>
        <taxon>Chromadorea</taxon>
        <taxon>Rhabditida</taxon>
        <taxon>Rhabditina</taxon>
        <taxon>Rhabditomorpha</taxon>
        <taxon>Strongyloidea</taxon>
        <taxon>Ancylostomatidae</taxon>
        <taxon>Bunostominae</taxon>
        <taxon>Necator</taxon>
    </lineage>
</organism>
<feature type="chain" id="PRO_5045240322" evidence="1">
    <location>
        <begin position="20"/>
        <end position="84"/>
    </location>
</feature>
<dbReference type="EMBL" id="JAVFWL010000004">
    <property type="protein sequence ID" value="KAK6749528.1"/>
    <property type="molecule type" value="Genomic_DNA"/>
</dbReference>
<sequence>MNQMRALLVLLAFLALTFAQMTFTDQWNKRSAPYEPLASLKTTGRSSMCGHRAIDEMLLQLVQLQSAEKEIIAELNACLPAKRQ</sequence>